<keyword evidence="3" id="KW-1185">Reference proteome</keyword>
<dbReference type="Gene3D" id="3.40.50.2000">
    <property type="entry name" value="Glycogen Phosphorylase B"/>
    <property type="match status" value="2"/>
</dbReference>
<feature type="domain" description="Glycosyl transferase family 1" evidence="1">
    <location>
        <begin position="206"/>
        <end position="373"/>
    </location>
</feature>
<name>A0A5C4MXT9_9RHOB</name>
<dbReference type="PANTHER" id="PTHR12526">
    <property type="entry name" value="GLYCOSYLTRANSFERASE"/>
    <property type="match status" value="1"/>
</dbReference>
<protein>
    <submittedName>
        <fullName evidence="2">Glycosyltransferase family 4 protein</fullName>
    </submittedName>
</protein>
<dbReference type="EMBL" id="VDFU01000015">
    <property type="protein sequence ID" value="TNC48767.1"/>
    <property type="molecule type" value="Genomic_DNA"/>
</dbReference>
<dbReference type="CDD" id="cd03801">
    <property type="entry name" value="GT4_PimA-like"/>
    <property type="match status" value="1"/>
</dbReference>
<reference evidence="2 3" key="1">
    <citation type="submission" date="2019-06" db="EMBL/GenBank/DDBJ databases">
        <title>YIM 131921 draft genome.</title>
        <authorList>
            <person name="Jiang L."/>
        </authorList>
    </citation>
    <scope>NUCLEOTIDE SEQUENCE [LARGE SCALE GENOMIC DNA]</scope>
    <source>
        <strain evidence="2 3">YIM 131921</strain>
    </source>
</reference>
<evidence type="ECO:0000313" key="2">
    <source>
        <dbReference type="EMBL" id="TNC48767.1"/>
    </source>
</evidence>
<dbReference type="Proteomes" id="UP000305887">
    <property type="component" value="Unassembled WGS sequence"/>
</dbReference>
<accession>A0A5C4MXT9</accession>
<sequence length="410" mass="44230">MAGRPRIGYLVPRFPGPSHSAFWREAQAIEALGTKVVLYSTQPPAPALRVHPWAALASRRTEYLVCRPWSGLFALPALPWSDLHRFEPGLARELVLSLGPARRLVESAARHGIDHVHVQSSGRVALIAALAERLGGPSYSLTLHGPLSRNGPGQSFKWRGARFATVVTHRLLAEVKTVLAQDRPARLVVQPLGIDCAQFRRESPYAPPAPGEPFRIFACGRLEQARGFEDLLVALRRLLDQGITATLRIAGEDDLGGHGFRKTLERRSRELQVGHHLTLLGAVGEDRVLAELRAAHVFAHPGHDESPNLALAEAMACGLPVVGTATAGARELVTHGVDGLLVPPRDPVTLASALEGLARTPERALALSGAARARVQHDLDMRRGTCALMREIGLSPEAIGDDLPVLTARA</sequence>
<gene>
    <name evidence="2" type="ORF">FHG66_13210</name>
</gene>
<keyword evidence="2" id="KW-0808">Transferase</keyword>
<dbReference type="InterPro" id="IPR001296">
    <property type="entry name" value="Glyco_trans_1"/>
</dbReference>
<comment type="caution">
    <text evidence="2">The sequence shown here is derived from an EMBL/GenBank/DDBJ whole genome shotgun (WGS) entry which is preliminary data.</text>
</comment>
<dbReference type="NCBIfam" id="NF041876">
    <property type="entry name" value="EPS_EpsE"/>
    <property type="match status" value="1"/>
</dbReference>
<proteinExistence type="predicted"/>
<dbReference type="OrthoDB" id="9790710at2"/>
<dbReference type="PANTHER" id="PTHR12526:SF636">
    <property type="entry name" value="BLL3647 PROTEIN"/>
    <property type="match status" value="1"/>
</dbReference>
<dbReference type="SUPFAM" id="SSF53756">
    <property type="entry name" value="UDP-Glycosyltransferase/glycogen phosphorylase"/>
    <property type="match status" value="1"/>
</dbReference>
<evidence type="ECO:0000313" key="3">
    <source>
        <dbReference type="Proteomes" id="UP000305887"/>
    </source>
</evidence>
<evidence type="ECO:0000259" key="1">
    <source>
        <dbReference type="Pfam" id="PF00534"/>
    </source>
</evidence>
<dbReference type="Pfam" id="PF00534">
    <property type="entry name" value="Glycos_transf_1"/>
    <property type="match status" value="1"/>
</dbReference>
<dbReference type="AlphaFoldDB" id="A0A5C4MXT9"/>
<dbReference type="RefSeq" id="WP_139077521.1">
    <property type="nucleotide sequence ID" value="NZ_VDFU01000015.1"/>
</dbReference>
<organism evidence="2 3">
    <name type="scientific">Rubellimicrobium rubrum</name>
    <dbReference type="NCBI Taxonomy" id="2585369"/>
    <lineage>
        <taxon>Bacteria</taxon>
        <taxon>Pseudomonadati</taxon>
        <taxon>Pseudomonadota</taxon>
        <taxon>Alphaproteobacteria</taxon>
        <taxon>Rhodobacterales</taxon>
        <taxon>Roseobacteraceae</taxon>
        <taxon>Rubellimicrobium</taxon>
    </lineage>
</organism>
<dbReference type="GO" id="GO:0016757">
    <property type="term" value="F:glycosyltransferase activity"/>
    <property type="evidence" value="ECO:0007669"/>
    <property type="project" value="InterPro"/>
</dbReference>